<dbReference type="GO" id="GO:1990380">
    <property type="term" value="F:K48-linked deubiquitinase activity"/>
    <property type="evidence" value="ECO:0007669"/>
    <property type="project" value="InterPro"/>
</dbReference>
<keyword evidence="4" id="KW-1185">Reference proteome</keyword>
<proteinExistence type="predicted"/>
<accession>W2SB55</accession>
<evidence type="ECO:0000259" key="2">
    <source>
        <dbReference type="Pfam" id="PF04424"/>
    </source>
</evidence>
<dbReference type="Pfam" id="PF04424">
    <property type="entry name" value="MINDY_DUB"/>
    <property type="match status" value="1"/>
</dbReference>
<dbReference type="Proteomes" id="UP000030752">
    <property type="component" value="Unassembled WGS sequence"/>
</dbReference>
<evidence type="ECO:0000313" key="4">
    <source>
        <dbReference type="Proteomes" id="UP000030752"/>
    </source>
</evidence>
<feature type="compositionally biased region" description="Polar residues" evidence="1">
    <location>
        <begin position="992"/>
        <end position="1013"/>
    </location>
</feature>
<dbReference type="OrthoDB" id="10261212at2759"/>
<dbReference type="AlphaFoldDB" id="W2SB55"/>
<feature type="compositionally biased region" description="Polar residues" evidence="1">
    <location>
        <begin position="239"/>
        <end position="251"/>
    </location>
</feature>
<dbReference type="GO" id="GO:0004843">
    <property type="term" value="F:cysteine-type deubiquitinase activity"/>
    <property type="evidence" value="ECO:0007669"/>
    <property type="project" value="InterPro"/>
</dbReference>
<dbReference type="GO" id="GO:0071108">
    <property type="term" value="P:protein K48-linked deubiquitination"/>
    <property type="evidence" value="ECO:0007669"/>
    <property type="project" value="TreeGrafter"/>
</dbReference>
<protein>
    <recommendedName>
        <fullName evidence="2">MINDY deubiquitinase domain-containing protein</fullName>
    </recommendedName>
</protein>
<gene>
    <name evidence="3" type="ORF">HMPREF1541_00103</name>
</gene>
<feature type="compositionally biased region" description="Acidic residues" evidence="1">
    <location>
        <begin position="404"/>
        <end position="413"/>
    </location>
</feature>
<feature type="compositionally biased region" description="Low complexity" evidence="1">
    <location>
        <begin position="907"/>
        <end position="918"/>
    </location>
</feature>
<feature type="region of interest" description="Disordered" evidence="1">
    <location>
        <begin position="1"/>
        <end position="468"/>
    </location>
</feature>
<feature type="compositionally biased region" description="Low complexity" evidence="1">
    <location>
        <begin position="284"/>
        <end position="295"/>
    </location>
</feature>
<dbReference type="InterPro" id="IPR007518">
    <property type="entry name" value="MINDY"/>
</dbReference>
<feature type="compositionally biased region" description="Polar residues" evidence="1">
    <location>
        <begin position="49"/>
        <end position="71"/>
    </location>
</feature>
<evidence type="ECO:0000313" key="3">
    <source>
        <dbReference type="EMBL" id="ETN45922.1"/>
    </source>
</evidence>
<feature type="compositionally biased region" description="Polar residues" evidence="1">
    <location>
        <begin position="789"/>
        <end position="820"/>
    </location>
</feature>
<feature type="compositionally biased region" description="Pro residues" evidence="1">
    <location>
        <begin position="202"/>
        <end position="215"/>
    </location>
</feature>
<feature type="compositionally biased region" description="Polar residues" evidence="1">
    <location>
        <begin position="949"/>
        <end position="969"/>
    </location>
</feature>
<organism evidence="3 4">
    <name type="scientific">Cyphellophora europaea (strain CBS 101466)</name>
    <name type="common">Phialophora europaea</name>
    <dbReference type="NCBI Taxonomy" id="1220924"/>
    <lineage>
        <taxon>Eukaryota</taxon>
        <taxon>Fungi</taxon>
        <taxon>Dikarya</taxon>
        <taxon>Ascomycota</taxon>
        <taxon>Pezizomycotina</taxon>
        <taxon>Eurotiomycetes</taxon>
        <taxon>Chaetothyriomycetidae</taxon>
        <taxon>Chaetothyriales</taxon>
        <taxon>Cyphellophoraceae</taxon>
        <taxon>Cyphellophora</taxon>
    </lineage>
</organism>
<dbReference type="RefSeq" id="XP_008710634.1">
    <property type="nucleotide sequence ID" value="XM_008712412.1"/>
</dbReference>
<dbReference type="VEuPathDB" id="FungiDB:HMPREF1541_00103"/>
<feature type="compositionally biased region" description="Pro residues" evidence="1">
    <location>
        <begin position="297"/>
        <end position="318"/>
    </location>
</feature>
<sequence>MVTRKTSLPYPSSPSQNQQPDSFAPAASDLVVDTSDVPPVPGSARDYRPQQQTNAHMDNDNPWQDQRSPPAQSLPDALRAGGAGASGHQREHSLTNIPQALRPGGSGQDTPRSSIDSGESRDWWDDDDAENAERSPRRSPVREVPESLRPRGHSPAAAPQPPSPSVIKRKPVPVTLTDHEDSAPHSEFASNNPFRRPSSDAPAPPVAAPPLPPSPHWGSEEQQPEGKGKAPMRDPAFSASITDFSRMSINGGSLPDPSAYHKMQTPQQEQDDPWKKLESPAPPQQEQEGPWQGFESPAPPQHAPPPPQAAPPPIPPPYVGLTNHPSSFAEPRDSQINLQNSWGPPRENAPVPPPVPSDPQKLEAPHNAGIPSYSQHQGAVSGVTEQIKPPSEMQTHIRMAEPSLLDDDDEDEFSTPSAHRPNPTGQPHQSEQYAPPPGPPPGRSLNSTTGIPSSEEAAPPKPPRPAIRTAPLSEAELAKNAEYRNETYQIKHFNWFDHVSGRLRRSSMLTQNKNGPCPLLALVNALILGAQDESQAALDDALRSREQVSLGLIIETLMYELVDRNSMVGQQLPDVDELNAFLMRLRTGMNANPRFIPPSAPAPNIMDARNSMLHVPGSEPPQARAGTFEATGDIKLYGAFSVPLVHGWIPESDAAQAFARSAPTYEDAQAIQFSEDELEYKLTREGLSPDEQRVWEDITSIKNFFKLHPTQLTPYGLRNIQQSLSSGSFAIMFRNDHFSTIYRHPQSGQIFTLITDAGYADRDEIIWESLVDISGKGNEFFSGDFMPVSHQQAGGSNSGPSQHLTVDQTDNAPLSPQQQQEQHDADFAMALQLQEEEEQRQRAEQARRRRSGQGAGNGAPSPRGSTGNIPITLHPTRSRQSQSDLPENRPAIPPRNQRPTVPAVNRPADASSDDAPPAYEEAAKVRPYIPPVGSPLHPSSGPTGEGASPMSSSSQLTGTISTAGGSNSAHPPGPNAPHYGSTGRPPHGRIPSNVSGRLSAYNEQASGTPQQQMPGAYWDGRRPAGGPTQGVPVGSSGRPGRQPGQERDCVVM</sequence>
<dbReference type="PANTHER" id="PTHR18063:SF6">
    <property type="entry name" value="UBIQUITIN CARBOXYL-TERMINAL HYDROLASE"/>
    <property type="match status" value="1"/>
</dbReference>
<feature type="compositionally biased region" description="Polar residues" evidence="1">
    <location>
        <begin position="423"/>
        <end position="432"/>
    </location>
</feature>
<evidence type="ECO:0000256" key="1">
    <source>
        <dbReference type="SAM" id="MobiDB-lite"/>
    </source>
</evidence>
<dbReference type="HOGENOM" id="CLU_007080_1_1_1"/>
<name>W2SB55_CYPE1</name>
<dbReference type="GO" id="GO:0071944">
    <property type="term" value="C:cell periphery"/>
    <property type="evidence" value="ECO:0007669"/>
    <property type="project" value="TreeGrafter"/>
</dbReference>
<dbReference type="GO" id="GO:0016807">
    <property type="term" value="F:cysteine-type carboxypeptidase activity"/>
    <property type="evidence" value="ECO:0007669"/>
    <property type="project" value="TreeGrafter"/>
</dbReference>
<dbReference type="eggNOG" id="KOG2427">
    <property type="taxonomic scope" value="Eukaryota"/>
</dbReference>
<dbReference type="STRING" id="1220924.W2SB55"/>
<reference evidence="3 4" key="1">
    <citation type="submission" date="2013-03" db="EMBL/GenBank/DDBJ databases">
        <title>The Genome Sequence of Phialophora europaea CBS 101466.</title>
        <authorList>
            <consortium name="The Broad Institute Genomics Platform"/>
            <person name="Cuomo C."/>
            <person name="de Hoog S."/>
            <person name="Gorbushina A."/>
            <person name="Walker B."/>
            <person name="Young S.K."/>
            <person name="Zeng Q."/>
            <person name="Gargeya S."/>
            <person name="Fitzgerald M."/>
            <person name="Haas B."/>
            <person name="Abouelleil A."/>
            <person name="Allen A.W."/>
            <person name="Alvarado L."/>
            <person name="Arachchi H.M."/>
            <person name="Berlin A.M."/>
            <person name="Chapman S.B."/>
            <person name="Gainer-Dewar J."/>
            <person name="Goldberg J."/>
            <person name="Griggs A."/>
            <person name="Gujja S."/>
            <person name="Hansen M."/>
            <person name="Howarth C."/>
            <person name="Imamovic A."/>
            <person name="Ireland A."/>
            <person name="Larimer J."/>
            <person name="McCowan C."/>
            <person name="Murphy C."/>
            <person name="Pearson M."/>
            <person name="Poon T.W."/>
            <person name="Priest M."/>
            <person name="Roberts A."/>
            <person name="Saif S."/>
            <person name="Shea T."/>
            <person name="Sisk P."/>
            <person name="Sykes S."/>
            <person name="Wortman J."/>
            <person name="Nusbaum C."/>
            <person name="Birren B."/>
        </authorList>
    </citation>
    <scope>NUCLEOTIDE SEQUENCE [LARGE SCALE GENOMIC DNA]</scope>
    <source>
        <strain evidence="3 4">CBS 101466</strain>
    </source>
</reference>
<dbReference type="InParanoid" id="W2SB55"/>
<feature type="region of interest" description="Disordered" evidence="1">
    <location>
        <begin position="835"/>
        <end position="1052"/>
    </location>
</feature>
<dbReference type="InterPro" id="IPR033979">
    <property type="entry name" value="MINDY_domain"/>
</dbReference>
<dbReference type="PANTHER" id="PTHR18063">
    <property type="entry name" value="NF-E2 INDUCIBLE PROTEIN"/>
    <property type="match status" value="1"/>
</dbReference>
<feature type="compositionally biased region" description="Basic and acidic residues" evidence="1">
    <location>
        <begin position="131"/>
        <end position="149"/>
    </location>
</feature>
<feature type="region of interest" description="Disordered" evidence="1">
    <location>
        <begin position="784"/>
        <end position="823"/>
    </location>
</feature>
<feature type="compositionally biased region" description="Low complexity" evidence="1">
    <location>
        <begin position="7"/>
        <end position="22"/>
    </location>
</feature>
<feature type="domain" description="MINDY deubiquitinase" evidence="2">
    <location>
        <begin position="486"/>
        <end position="785"/>
    </location>
</feature>
<feature type="compositionally biased region" description="Polar residues" evidence="1">
    <location>
        <begin position="108"/>
        <end position="117"/>
    </location>
</feature>
<dbReference type="GeneID" id="19967442"/>
<dbReference type="EMBL" id="KB822711">
    <property type="protein sequence ID" value="ETN45922.1"/>
    <property type="molecule type" value="Genomic_DNA"/>
</dbReference>
<dbReference type="GO" id="GO:0005829">
    <property type="term" value="C:cytosol"/>
    <property type="evidence" value="ECO:0007669"/>
    <property type="project" value="TreeGrafter"/>
</dbReference>